<dbReference type="Gene3D" id="2.60.120.10">
    <property type="entry name" value="Jelly Rolls"/>
    <property type="match status" value="1"/>
</dbReference>
<evidence type="ECO:0000259" key="5">
    <source>
        <dbReference type="PROSITE" id="PS51063"/>
    </source>
</evidence>
<evidence type="ECO:0000313" key="7">
    <source>
        <dbReference type="Proteomes" id="UP000262969"/>
    </source>
</evidence>
<evidence type="ECO:0000256" key="1">
    <source>
        <dbReference type="ARBA" id="ARBA00023015"/>
    </source>
</evidence>
<dbReference type="InterPro" id="IPR012318">
    <property type="entry name" value="HTH_CRP"/>
</dbReference>
<dbReference type="Pfam" id="PF13545">
    <property type="entry name" value="HTH_Crp_2"/>
    <property type="match status" value="1"/>
</dbReference>
<dbReference type="AlphaFoldDB" id="A0A3D2XBY9"/>
<feature type="domain" description="Cyclic nucleotide-binding" evidence="4">
    <location>
        <begin position="27"/>
        <end position="125"/>
    </location>
</feature>
<evidence type="ECO:0000256" key="2">
    <source>
        <dbReference type="ARBA" id="ARBA00023125"/>
    </source>
</evidence>
<comment type="caution">
    <text evidence="6">The sequence shown here is derived from an EMBL/GenBank/DDBJ whole genome shotgun (WGS) entry which is preliminary data.</text>
</comment>
<feature type="domain" description="HTH crp-type" evidence="5">
    <location>
        <begin position="168"/>
        <end position="236"/>
    </location>
</feature>
<dbReference type="InterPro" id="IPR018490">
    <property type="entry name" value="cNMP-bd_dom_sf"/>
</dbReference>
<dbReference type="Pfam" id="PF00027">
    <property type="entry name" value="cNMP_binding"/>
    <property type="match status" value="1"/>
</dbReference>
<dbReference type="InterPro" id="IPR050397">
    <property type="entry name" value="Env_Response_Regulators"/>
</dbReference>
<evidence type="ECO:0000313" key="6">
    <source>
        <dbReference type="EMBL" id="HCL03848.1"/>
    </source>
</evidence>
<keyword evidence="2" id="KW-0238">DNA-binding</keyword>
<dbReference type="GO" id="GO:0003700">
    <property type="term" value="F:DNA-binding transcription factor activity"/>
    <property type="evidence" value="ECO:0007669"/>
    <property type="project" value="TreeGrafter"/>
</dbReference>
<name>A0A3D2XBY9_9FIRM</name>
<evidence type="ECO:0000256" key="3">
    <source>
        <dbReference type="ARBA" id="ARBA00023163"/>
    </source>
</evidence>
<protein>
    <submittedName>
        <fullName evidence="6">Crp/Fnr family transcriptional regulator</fullName>
    </submittedName>
</protein>
<organism evidence="6 7">
    <name type="scientific">Lachnoclostridium phytofermentans</name>
    <dbReference type="NCBI Taxonomy" id="66219"/>
    <lineage>
        <taxon>Bacteria</taxon>
        <taxon>Bacillati</taxon>
        <taxon>Bacillota</taxon>
        <taxon>Clostridia</taxon>
        <taxon>Lachnospirales</taxon>
        <taxon>Lachnospiraceae</taxon>
    </lineage>
</organism>
<proteinExistence type="predicted"/>
<sequence>MDHKDRMKEVIPMDISSYIELLTNISLFEGIEQKDIGGMLGCLQANKKNFLKNETILRAGEVISHLGIILSGRGQIIREDIMGNRNILSNLEVGDMFAEAFACAGSQRLPFQVVAMTDCTVMFLDYRRIVTTCSSSCYFHTSLIHNMMKILAVKNVLLTQKMEHMTKRSTREKLLSYLSEQAAKSNSKIFSIPFNRQELADYLCVDRSAMSNELSKLKDEGLIDYDRSDFRLLKEQLS</sequence>
<reference evidence="6 7" key="1">
    <citation type="journal article" date="2018" name="Nat. Biotechnol.">
        <title>A standardized bacterial taxonomy based on genome phylogeny substantially revises the tree of life.</title>
        <authorList>
            <person name="Parks D.H."/>
            <person name="Chuvochina M."/>
            <person name="Waite D.W."/>
            <person name="Rinke C."/>
            <person name="Skarshewski A."/>
            <person name="Chaumeil P.A."/>
            <person name="Hugenholtz P."/>
        </authorList>
    </citation>
    <scope>NUCLEOTIDE SEQUENCE [LARGE SCALE GENOMIC DNA]</scope>
    <source>
        <strain evidence="6">UBA11728</strain>
    </source>
</reference>
<keyword evidence="1" id="KW-0805">Transcription regulation</keyword>
<dbReference type="GO" id="GO:0003677">
    <property type="term" value="F:DNA binding"/>
    <property type="evidence" value="ECO:0007669"/>
    <property type="project" value="UniProtKB-KW"/>
</dbReference>
<dbReference type="Proteomes" id="UP000262969">
    <property type="component" value="Unassembled WGS sequence"/>
</dbReference>
<keyword evidence="3" id="KW-0804">Transcription</keyword>
<dbReference type="InterPro" id="IPR000595">
    <property type="entry name" value="cNMP-bd_dom"/>
</dbReference>
<dbReference type="PANTHER" id="PTHR24567">
    <property type="entry name" value="CRP FAMILY TRANSCRIPTIONAL REGULATORY PROTEIN"/>
    <property type="match status" value="1"/>
</dbReference>
<dbReference type="SUPFAM" id="SSF46785">
    <property type="entry name" value="Winged helix' DNA-binding domain"/>
    <property type="match status" value="1"/>
</dbReference>
<evidence type="ECO:0000259" key="4">
    <source>
        <dbReference type="PROSITE" id="PS50042"/>
    </source>
</evidence>
<dbReference type="CDD" id="cd00038">
    <property type="entry name" value="CAP_ED"/>
    <property type="match status" value="1"/>
</dbReference>
<dbReference type="PROSITE" id="PS50042">
    <property type="entry name" value="CNMP_BINDING_3"/>
    <property type="match status" value="1"/>
</dbReference>
<gene>
    <name evidence="6" type="ORF">DHW61_15815</name>
</gene>
<dbReference type="PANTHER" id="PTHR24567:SF58">
    <property type="entry name" value="CYCLIC AMP-BINDING REGULATORY PROTEIN"/>
    <property type="match status" value="1"/>
</dbReference>
<dbReference type="EMBL" id="DPVV01000525">
    <property type="protein sequence ID" value="HCL03848.1"/>
    <property type="molecule type" value="Genomic_DNA"/>
</dbReference>
<dbReference type="PROSITE" id="PS51063">
    <property type="entry name" value="HTH_CRP_2"/>
    <property type="match status" value="1"/>
</dbReference>
<accession>A0A3D2XBY9</accession>
<dbReference type="InterPro" id="IPR014710">
    <property type="entry name" value="RmlC-like_jellyroll"/>
</dbReference>
<dbReference type="SUPFAM" id="SSF51206">
    <property type="entry name" value="cAMP-binding domain-like"/>
    <property type="match status" value="1"/>
</dbReference>
<dbReference type="InterPro" id="IPR036390">
    <property type="entry name" value="WH_DNA-bd_sf"/>
</dbReference>
<dbReference type="GO" id="GO:0005829">
    <property type="term" value="C:cytosol"/>
    <property type="evidence" value="ECO:0007669"/>
    <property type="project" value="TreeGrafter"/>
</dbReference>